<dbReference type="InterPro" id="IPR000595">
    <property type="entry name" value="cNMP-bd_dom"/>
</dbReference>
<keyword evidence="7" id="KW-1185">Reference proteome</keyword>
<dbReference type="InterPro" id="IPR036388">
    <property type="entry name" value="WH-like_DNA-bd_sf"/>
</dbReference>
<evidence type="ECO:0000313" key="6">
    <source>
        <dbReference type="EMBL" id="RED16647.1"/>
    </source>
</evidence>
<evidence type="ECO:0000256" key="3">
    <source>
        <dbReference type="ARBA" id="ARBA00023163"/>
    </source>
</evidence>
<dbReference type="GO" id="GO:0006355">
    <property type="term" value="P:regulation of DNA-templated transcription"/>
    <property type="evidence" value="ECO:0007669"/>
    <property type="project" value="InterPro"/>
</dbReference>
<proteinExistence type="predicted"/>
<reference evidence="6 7" key="1">
    <citation type="submission" date="2018-07" db="EMBL/GenBank/DDBJ databases">
        <title>Genomic Encyclopedia of Type Strains, Phase IV (KMG-IV): sequencing the most valuable type-strain genomes for metagenomic binning, comparative biology and taxonomic classification.</title>
        <authorList>
            <person name="Goeker M."/>
        </authorList>
    </citation>
    <scope>NUCLEOTIDE SEQUENCE [LARGE SCALE GENOMIC DNA]</scope>
    <source>
        <strain evidence="6 7">DSM 26725</strain>
    </source>
</reference>
<accession>A0A3D9FGI6</accession>
<dbReference type="GO" id="GO:0003677">
    <property type="term" value="F:DNA binding"/>
    <property type="evidence" value="ECO:0007669"/>
    <property type="project" value="UniProtKB-KW"/>
</dbReference>
<sequence>MRPGITDNVVPLHPDFSEQRSLSMQLAPGQALFWEGDEAKQLYRIETGVVRSVSFSAEGERQVTGFFFPGDVIGLPRDRDYRYTAEAVTNTSYSAQTLKGWSEELRCRRDFSDALFGAVQPELEAGHARSLLLGRQGALVRMCSFLADICARMGDHEEIVLPMPQTDIAAYLAMTPETVCRTFRKLKDIGTVRIEKHDRIRILEPRRIALLAA</sequence>
<keyword evidence="3" id="KW-0804">Transcription</keyword>
<dbReference type="CDD" id="cd00038">
    <property type="entry name" value="CAP_ED"/>
    <property type="match status" value="1"/>
</dbReference>
<evidence type="ECO:0000259" key="4">
    <source>
        <dbReference type="PROSITE" id="PS50042"/>
    </source>
</evidence>
<keyword evidence="2" id="KW-0238">DNA-binding</keyword>
<dbReference type="SMART" id="SM00419">
    <property type="entry name" value="HTH_CRP"/>
    <property type="match status" value="1"/>
</dbReference>
<dbReference type="InterPro" id="IPR012318">
    <property type="entry name" value="HTH_CRP"/>
</dbReference>
<dbReference type="InterPro" id="IPR018490">
    <property type="entry name" value="cNMP-bd_dom_sf"/>
</dbReference>
<dbReference type="PROSITE" id="PS50042">
    <property type="entry name" value="CNMP_BINDING_3"/>
    <property type="match status" value="1"/>
</dbReference>
<evidence type="ECO:0000256" key="2">
    <source>
        <dbReference type="ARBA" id="ARBA00023125"/>
    </source>
</evidence>
<dbReference type="SUPFAM" id="SSF51206">
    <property type="entry name" value="cAMP-binding domain-like"/>
    <property type="match status" value="1"/>
</dbReference>
<dbReference type="OrthoDB" id="6155297at2"/>
<dbReference type="Pfam" id="PF13545">
    <property type="entry name" value="HTH_Crp_2"/>
    <property type="match status" value="1"/>
</dbReference>
<dbReference type="InterPro" id="IPR036390">
    <property type="entry name" value="WH_DNA-bd_sf"/>
</dbReference>
<dbReference type="RefSeq" id="WP_116236026.1">
    <property type="nucleotide sequence ID" value="NZ_QRDP01000004.1"/>
</dbReference>
<dbReference type="InterPro" id="IPR014710">
    <property type="entry name" value="RmlC-like_jellyroll"/>
</dbReference>
<dbReference type="AlphaFoldDB" id="A0A3D9FGI6"/>
<evidence type="ECO:0000313" key="7">
    <source>
        <dbReference type="Proteomes" id="UP000256310"/>
    </source>
</evidence>
<gene>
    <name evidence="6" type="ORF">DFR46_1673</name>
</gene>
<feature type="domain" description="HTH crp-type" evidence="5">
    <location>
        <begin position="136"/>
        <end position="206"/>
    </location>
</feature>
<dbReference type="Proteomes" id="UP000256310">
    <property type="component" value="Unassembled WGS sequence"/>
</dbReference>
<evidence type="ECO:0000259" key="5">
    <source>
        <dbReference type="PROSITE" id="PS51063"/>
    </source>
</evidence>
<dbReference type="PROSITE" id="PS51063">
    <property type="entry name" value="HTH_CRP_2"/>
    <property type="match status" value="1"/>
</dbReference>
<feature type="domain" description="Cyclic nucleotide-binding" evidence="4">
    <location>
        <begin position="26"/>
        <end position="74"/>
    </location>
</feature>
<dbReference type="SUPFAM" id="SSF46785">
    <property type="entry name" value="Winged helix' DNA-binding domain"/>
    <property type="match status" value="1"/>
</dbReference>
<dbReference type="Pfam" id="PF00027">
    <property type="entry name" value="cNMP_binding"/>
    <property type="match status" value="1"/>
</dbReference>
<organism evidence="6 7">
    <name type="scientific">Parasphingopyxis lamellibrachiae</name>
    <dbReference type="NCBI Taxonomy" id="680125"/>
    <lineage>
        <taxon>Bacteria</taxon>
        <taxon>Pseudomonadati</taxon>
        <taxon>Pseudomonadota</taxon>
        <taxon>Alphaproteobacteria</taxon>
        <taxon>Sphingomonadales</taxon>
        <taxon>Sphingomonadaceae</taxon>
        <taxon>Parasphingopyxis</taxon>
    </lineage>
</organism>
<dbReference type="Gene3D" id="1.10.10.10">
    <property type="entry name" value="Winged helix-like DNA-binding domain superfamily/Winged helix DNA-binding domain"/>
    <property type="match status" value="1"/>
</dbReference>
<evidence type="ECO:0000256" key="1">
    <source>
        <dbReference type="ARBA" id="ARBA00023015"/>
    </source>
</evidence>
<dbReference type="Gene3D" id="2.60.120.10">
    <property type="entry name" value="Jelly Rolls"/>
    <property type="match status" value="1"/>
</dbReference>
<comment type="caution">
    <text evidence="6">The sequence shown here is derived from an EMBL/GenBank/DDBJ whole genome shotgun (WGS) entry which is preliminary data.</text>
</comment>
<name>A0A3D9FGI6_9SPHN</name>
<dbReference type="CDD" id="cd00092">
    <property type="entry name" value="HTH_CRP"/>
    <property type="match status" value="1"/>
</dbReference>
<keyword evidence="1" id="KW-0805">Transcription regulation</keyword>
<dbReference type="EMBL" id="QRDP01000004">
    <property type="protein sequence ID" value="RED16647.1"/>
    <property type="molecule type" value="Genomic_DNA"/>
</dbReference>
<protein>
    <submittedName>
        <fullName evidence="6">CRP/FNR family transcriptional regulator</fullName>
    </submittedName>
</protein>